<keyword evidence="2" id="KW-1185">Reference proteome</keyword>
<sequence length="59" mass="6948">MMSFEPERTCREMQQAREFWICSLIKANSQNNHRVGKIWQAAFIGKKCQHVHSSIERAV</sequence>
<evidence type="ECO:0000313" key="1">
    <source>
        <dbReference type="EMBL" id="SDN73542.1"/>
    </source>
</evidence>
<dbReference type="AlphaFoldDB" id="A0A1H0DTP5"/>
<organism evidence="1 2">
    <name type="scientific">Vreelandella arcis</name>
    <dbReference type="NCBI Taxonomy" id="416873"/>
    <lineage>
        <taxon>Bacteria</taxon>
        <taxon>Pseudomonadati</taxon>
        <taxon>Pseudomonadota</taxon>
        <taxon>Gammaproteobacteria</taxon>
        <taxon>Oceanospirillales</taxon>
        <taxon>Halomonadaceae</taxon>
        <taxon>Vreelandella</taxon>
    </lineage>
</organism>
<accession>A0A1H0DTP5</accession>
<proteinExistence type="predicted"/>
<name>A0A1H0DTP5_9GAMM</name>
<dbReference type="Proteomes" id="UP000199677">
    <property type="component" value="Unassembled WGS sequence"/>
</dbReference>
<dbReference type="STRING" id="416873.SAMN04487951_107255"/>
<reference evidence="2" key="1">
    <citation type="submission" date="2016-10" db="EMBL/GenBank/DDBJ databases">
        <authorList>
            <person name="Varghese N."/>
            <person name="Submissions S."/>
        </authorList>
    </citation>
    <scope>NUCLEOTIDE SEQUENCE [LARGE SCALE GENOMIC DNA]</scope>
    <source>
        <strain evidence="2">CGMCC 1.6494</strain>
    </source>
</reference>
<protein>
    <submittedName>
        <fullName evidence="1">Uncharacterized protein</fullName>
    </submittedName>
</protein>
<dbReference type="EMBL" id="FNII01000007">
    <property type="protein sequence ID" value="SDN73542.1"/>
    <property type="molecule type" value="Genomic_DNA"/>
</dbReference>
<evidence type="ECO:0000313" key="2">
    <source>
        <dbReference type="Proteomes" id="UP000199677"/>
    </source>
</evidence>
<gene>
    <name evidence="1" type="ORF">SAMN04487951_107255</name>
</gene>